<feature type="region of interest" description="Disordered" evidence="3">
    <location>
        <begin position="168"/>
        <end position="187"/>
    </location>
</feature>
<feature type="repeat" description="RCC1" evidence="2">
    <location>
        <begin position="335"/>
        <end position="401"/>
    </location>
</feature>
<name>G8YS18_PICSO</name>
<dbReference type="InterPro" id="IPR002110">
    <property type="entry name" value="Ankyrin_rpt"/>
</dbReference>
<proteinExistence type="predicted"/>
<dbReference type="HOGENOM" id="CLU_004619_0_0_1"/>
<keyword evidence="7" id="KW-1185">Reference proteome</keyword>
<sequence>MRRVTSDPSSKEEKRKPLSAILSKLSKNELIRRDVLGRTILHVIILCNRPDLLKHLLRNQEVKSLLPLIDYESGWNCLHLCIYHKRINCFRVILDHLKNNFNESSGGFGSNILIDLLKAKDRNRITPLQLLDNDFKDLLWIPTYIDETGRYHLEFRFSKLNPADDKTTADDVHTVNQGKPGSRRHLSKTSHSWWNDLRGGSDIYICGSNKNNNLGLGDSTDRLIPTRLAHDDFKDFDVSYKDIQSKLCKPRFSLLRMSKNHSIILTKDGCLYSCGIGSRGRLGHGSDNNDLFRFKKIRFFESSIDDDFSTVSSKSKKVCNFDISAHHTVALTTNNEIFTWGYNNYSQLGYSVASSSGSNGISQESYEGYPKQVSSGELRKNGAPINGVRCSKIHSLAYTKNEIYFWGLCIGQMGIPFDSSKATIDYKIDGIIAKGFIQSTPRKVALRDDIKCLSTCETCTCLVTTSNDIHVYLKFQHFKLPKVPIRELQDKHFDIFKPSILTEGIVIKKVSVRSHNFIAVLLESGDVLGFSLSDLETMNVNASKAIRNIKYSNIWSSYDKDMKAVDVETSVDGSVMICTRNGSVFVKNNSLSILRRKSSVTDLSAGFSTNKSKFKKLDGLSKIVNVTCDENFSSFGFIRDDVDLLPMKLKPNTFLQDMQYTSILKDDVMNRKQDELFNTSNNVNSYITDFIYPFTDSFNSIRSDAMAYHLPGKRNFNEEEEEDILSAHSLPSNNSDLLLAIHSHRHDNSQHIRTRPMSTYLLPSKEDEKSIYNLLKNSSQYLYSIFIDNYKDTSPKCVIFKFSEALDTSVPIPKGLLLARTSVFREVLESKVDDFLIEKGSIKGIYKQMSNEFIFTSKINFGSFLIFSHYLCTNRVLSIWDDYPSGANCPADIKNIKKDFDNLIEAFCHSFSHNALFDNARFVREIVSMLEQDDSGDLTIHLRDGTAKCSAQVLSSRCAYFETILSDRWSSSSENKTLNLESITKRQFDVVLLHLYGLDDSSILNHFSNDIHSFADVDMFINHMLELVEIADELLLFNLKSLCELAVKDLITQENVLTILYCSYNLGAKKLFMNCCWYIYNTLDSILLDPVFEQMSHELTSKIEEHINFFRCCKFISFGGLLEDSKKILSDQWMVNRSQQLVSSFVFNLNEFNELFMTDRKGFSSFKPLVDLKQDGVNFSSGAKKRKESKPSVQLESSKSTSEAPSFILSFRNSFKESSSSNEYAVEDDDESNKVVDKDGFSIVSKQRKRSQPHLTKLGVSLNENKAKKDKVMANENERQRSEGSITFTNEASSSGITTDATINAGGSRKLSLGSKTNWADKNNVSVELDEQPVLGEQIPSKGGQDVAKKASKPKLKPVTKLSQKERKRLGQSSSSNSGETKPTSNSNPWATSSSTGSKGSQSLPETSADNSVPLHVPKLGNGNTAKQFPSLGSVKKNDRAQSSSQKTYSQATAVNREINRSYRVYATPSLSQIKTGSSSPSSDDSSRDGVPRTLQEIQEEQKFIKWWEEEAARVQQAMKSKEKTHTREDNNEQRKERKARPTTASRGRRGEKLGKSKKKSTLLPKSANGLETNRQSSK</sequence>
<dbReference type="SUPFAM" id="SSF50985">
    <property type="entry name" value="RCC1/BLIP-II"/>
    <property type="match status" value="1"/>
</dbReference>
<feature type="compositionally biased region" description="Basic and acidic residues" evidence="3">
    <location>
        <begin position="1265"/>
        <end position="1282"/>
    </location>
</feature>
<dbReference type="PANTHER" id="PTHR22872:SF2">
    <property type="entry name" value="INHIBITOR OF BRUTON TYROSINE KINASE"/>
    <property type="match status" value="1"/>
</dbReference>
<feature type="compositionally biased region" description="Polar residues" evidence="3">
    <location>
        <begin position="1441"/>
        <end position="1454"/>
    </location>
</feature>
<dbReference type="SUPFAM" id="SSF54695">
    <property type="entry name" value="POZ domain"/>
    <property type="match status" value="1"/>
</dbReference>
<evidence type="ECO:0000313" key="6">
    <source>
        <dbReference type="EMBL" id="CCE78941.1"/>
    </source>
</evidence>
<gene>
    <name evidence="5" type="primary">Piso0_000976</name>
    <name evidence="5" type="ORF">GNLVRS01_PISO0C08164g</name>
    <name evidence="6" type="ORF">GNLVRS01_PISO0D08231g</name>
</gene>
<feature type="region of interest" description="Disordered" evidence="3">
    <location>
        <begin position="1243"/>
        <end position="1497"/>
    </location>
</feature>
<dbReference type="Gene3D" id="2.130.10.30">
    <property type="entry name" value="Regulator of chromosome condensation 1/beta-lactamase-inhibitor protein II"/>
    <property type="match status" value="1"/>
</dbReference>
<feature type="domain" description="BTB" evidence="4">
    <location>
        <begin position="936"/>
        <end position="996"/>
    </location>
</feature>
<feature type="compositionally biased region" description="Polar residues" evidence="3">
    <location>
        <begin position="1283"/>
        <end position="1302"/>
    </location>
</feature>
<dbReference type="STRING" id="559304.G8YS18"/>
<evidence type="ECO:0000256" key="2">
    <source>
        <dbReference type="PROSITE-ProRule" id="PRU00235"/>
    </source>
</evidence>
<dbReference type="PANTHER" id="PTHR22872">
    <property type="entry name" value="BTK-BINDING PROTEIN-RELATED"/>
    <property type="match status" value="1"/>
</dbReference>
<feature type="compositionally biased region" description="Low complexity" evidence="3">
    <location>
        <begin position="1392"/>
        <end position="1403"/>
    </location>
</feature>
<feature type="region of interest" description="Disordered" evidence="3">
    <location>
        <begin position="1515"/>
        <end position="1579"/>
    </location>
</feature>
<feature type="repeat" description="RCC1" evidence="2">
    <location>
        <begin position="269"/>
        <end position="334"/>
    </location>
</feature>
<evidence type="ECO:0000256" key="3">
    <source>
        <dbReference type="SAM" id="MobiDB-lite"/>
    </source>
</evidence>
<feature type="compositionally biased region" description="Polar residues" evidence="3">
    <location>
        <begin position="1570"/>
        <end position="1579"/>
    </location>
</feature>
<dbReference type="Gene3D" id="3.30.710.10">
    <property type="entry name" value="Potassium Channel Kv1.1, Chain A"/>
    <property type="match status" value="1"/>
</dbReference>
<dbReference type="InterPro" id="IPR036770">
    <property type="entry name" value="Ankyrin_rpt-contain_sf"/>
</dbReference>
<dbReference type="InterPro" id="IPR009091">
    <property type="entry name" value="RCC1/BLIP-II"/>
</dbReference>
<protein>
    <submittedName>
        <fullName evidence="5">Piso0_000976 protein</fullName>
    </submittedName>
</protein>
<dbReference type="PROSITE" id="PS50097">
    <property type="entry name" value="BTB"/>
    <property type="match status" value="1"/>
</dbReference>
<feature type="compositionally biased region" description="Polar residues" evidence="3">
    <location>
        <begin position="1371"/>
        <end position="1391"/>
    </location>
</feature>
<evidence type="ECO:0000313" key="5">
    <source>
        <dbReference type="EMBL" id="CCE78355.1"/>
    </source>
</evidence>
<feature type="compositionally biased region" description="Polar residues" evidence="3">
    <location>
        <begin position="1314"/>
        <end position="1326"/>
    </location>
</feature>
<feature type="compositionally biased region" description="Basic and acidic residues" evidence="3">
    <location>
        <begin position="1520"/>
        <end position="1536"/>
    </location>
</feature>
<evidence type="ECO:0000313" key="7">
    <source>
        <dbReference type="Proteomes" id="UP000005222"/>
    </source>
</evidence>
<dbReference type="OrthoDB" id="1893551at2759"/>
<dbReference type="PROSITE" id="PS50012">
    <property type="entry name" value="RCC1_3"/>
    <property type="match status" value="2"/>
</dbReference>
<evidence type="ECO:0000256" key="1">
    <source>
        <dbReference type="ARBA" id="ARBA00022737"/>
    </source>
</evidence>
<dbReference type="eggNOG" id="KOG0783">
    <property type="taxonomic scope" value="Eukaryota"/>
</dbReference>
<reference evidence="5" key="1">
    <citation type="submission" date="2011-10" db="EMBL/GenBank/DDBJ databases">
        <authorList>
            <person name="Genoscope - CEA"/>
        </authorList>
    </citation>
    <scope>NUCLEOTIDE SEQUENCE</scope>
</reference>
<dbReference type="Pfam" id="PF13540">
    <property type="entry name" value="RCC1_2"/>
    <property type="match status" value="1"/>
</dbReference>
<dbReference type="InterPro" id="IPR000210">
    <property type="entry name" value="BTB/POZ_dom"/>
</dbReference>
<evidence type="ECO:0000259" key="4">
    <source>
        <dbReference type="PROSITE" id="PS50097"/>
    </source>
</evidence>
<dbReference type="InParanoid" id="G8YS18"/>
<dbReference type="Proteomes" id="UP000005222">
    <property type="component" value="Chromosome D"/>
</dbReference>
<dbReference type="SMART" id="SM00248">
    <property type="entry name" value="ANK"/>
    <property type="match status" value="2"/>
</dbReference>
<dbReference type="Gene3D" id="1.25.40.20">
    <property type="entry name" value="Ankyrin repeat-containing domain"/>
    <property type="match status" value="1"/>
</dbReference>
<accession>G8YS18</accession>
<dbReference type="EMBL" id="FO082057">
    <property type="protein sequence ID" value="CCE78355.1"/>
    <property type="molecule type" value="Genomic_DNA"/>
</dbReference>
<dbReference type="InterPro" id="IPR000408">
    <property type="entry name" value="Reg_chr_condens"/>
</dbReference>
<dbReference type="InterPro" id="IPR011333">
    <property type="entry name" value="SKP1/BTB/POZ_sf"/>
</dbReference>
<organism evidence="5 7">
    <name type="scientific">Pichia sorbitophila (strain ATCC MYA-4447 / BCRC 22081 / CBS 7064 / NBRC 10061 / NRRL Y-12695)</name>
    <name type="common">Hybrid yeast</name>
    <dbReference type="NCBI Taxonomy" id="559304"/>
    <lineage>
        <taxon>Eukaryota</taxon>
        <taxon>Fungi</taxon>
        <taxon>Dikarya</taxon>
        <taxon>Ascomycota</taxon>
        <taxon>Saccharomycotina</taxon>
        <taxon>Pichiomycetes</taxon>
        <taxon>Debaryomycetaceae</taxon>
        <taxon>Millerozyma</taxon>
    </lineage>
</organism>
<dbReference type="Proteomes" id="UP000005222">
    <property type="component" value="Chromosome C"/>
</dbReference>
<dbReference type="SUPFAM" id="SSF48403">
    <property type="entry name" value="Ankyrin repeat"/>
    <property type="match status" value="1"/>
</dbReference>
<dbReference type="OMA" id="FEFVLRY"/>
<dbReference type="EMBL" id="FO082056">
    <property type="protein sequence ID" value="CCE78941.1"/>
    <property type="molecule type" value="Genomic_DNA"/>
</dbReference>
<dbReference type="InterPro" id="IPR051625">
    <property type="entry name" value="Signaling_Regulatory_Domain"/>
</dbReference>
<keyword evidence="1" id="KW-0677">Repeat</keyword>
<reference evidence="7" key="2">
    <citation type="journal article" date="2012" name="G3 (Bethesda)">
        <title>Pichia sorbitophila, an interspecies yeast hybrid reveals early steps of genome resolution following polyploidization.</title>
        <authorList>
            <person name="Leh Louis V."/>
            <person name="Despons L."/>
            <person name="Friedrich A."/>
            <person name="Martin T."/>
            <person name="Durrens P."/>
            <person name="Casaregola S."/>
            <person name="Neuveglise C."/>
            <person name="Fairhead C."/>
            <person name="Marck C."/>
            <person name="Cruz J.A."/>
            <person name="Straub M.L."/>
            <person name="Kugler V."/>
            <person name="Sacerdot C."/>
            <person name="Uzunov Z."/>
            <person name="Thierry A."/>
            <person name="Weiss S."/>
            <person name="Bleykasten C."/>
            <person name="De Montigny J."/>
            <person name="Jacques N."/>
            <person name="Jung P."/>
            <person name="Lemaire M."/>
            <person name="Mallet S."/>
            <person name="Morel G."/>
            <person name="Richard G.F."/>
            <person name="Sarkar A."/>
            <person name="Savel G."/>
            <person name="Schacherer J."/>
            <person name="Seret M.L."/>
            <person name="Talla E."/>
            <person name="Samson G."/>
            <person name="Jubin C."/>
            <person name="Poulain J."/>
            <person name="Vacherie B."/>
            <person name="Barbe V."/>
            <person name="Pelletier E."/>
            <person name="Sherman D.J."/>
            <person name="Westhof E."/>
            <person name="Weissenbach J."/>
            <person name="Baret P.V."/>
            <person name="Wincker P."/>
            <person name="Gaillardin C."/>
            <person name="Dujon B."/>
            <person name="Souciet J.L."/>
        </authorList>
    </citation>
    <scope>NUCLEOTIDE SEQUENCE [LARGE SCALE GENOMIC DNA]</scope>
    <source>
        <strain evidence="7">ATCC MYA-4447 / BCRC 22081 / CBS 7064 / NBRC 10061 / NRRL Y-12695</strain>
    </source>
</reference>